<dbReference type="InParanoid" id="A0A1U7SYW0"/>
<keyword evidence="2" id="KW-0964">Secreted</keyword>
<name>A0A1U7SYW0_ALLSI</name>
<keyword evidence="3" id="KW-0430">Lectin</keyword>
<dbReference type="Pfam" id="PF00059">
    <property type="entry name" value="Lectin_C"/>
    <property type="match status" value="1"/>
</dbReference>
<evidence type="ECO:0000313" key="8">
    <source>
        <dbReference type="RefSeq" id="XP_006039322.1"/>
    </source>
</evidence>
<dbReference type="PROSITE" id="PS00615">
    <property type="entry name" value="C_TYPE_LECTIN_1"/>
    <property type="match status" value="1"/>
</dbReference>
<reference evidence="8" key="1">
    <citation type="submission" date="2025-08" db="UniProtKB">
        <authorList>
            <consortium name="RefSeq"/>
        </authorList>
    </citation>
    <scope>IDENTIFICATION</scope>
</reference>
<keyword evidence="7" id="KW-1185">Reference proteome</keyword>
<evidence type="ECO:0000313" key="7">
    <source>
        <dbReference type="Proteomes" id="UP000189705"/>
    </source>
</evidence>
<protein>
    <submittedName>
        <fullName evidence="8">C-type lectin lectoxin-Thr1-like</fullName>
    </submittedName>
</protein>
<evidence type="ECO:0000256" key="2">
    <source>
        <dbReference type="ARBA" id="ARBA00022525"/>
    </source>
</evidence>
<dbReference type="PROSITE" id="PS50041">
    <property type="entry name" value="C_TYPE_LECTIN_2"/>
    <property type="match status" value="1"/>
</dbReference>
<dbReference type="OrthoDB" id="9421568at2759"/>
<dbReference type="InterPro" id="IPR016186">
    <property type="entry name" value="C-type_lectin-like/link_sf"/>
</dbReference>
<dbReference type="SUPFAM" id="SSF56436">
    <property type="entry name" value="C-type lectin-like"/>
    <property type="match status" value="1"/>
</dbReference>
<evidence type="ECO:0000256" key="3">
    <source>
        <dbReference type="ARBA" id="ARBA00022734"/>
    </source>
</evidence>
<dbReference type="InterPro" id="IPR001304">
    <property type="entry name" value="C-type_lectin-like"/>
</dbReference>
<dbReference type="AlphaFoldDB" id="A0A1U7SYW0"/>
<dbReference type="PANTHER" id="PTHR22803">
    <property type="entry name" value="MANNOSE, PHOSPHOLIPASE, LECTIN RECEPTOR RELATED"/>
    <property type="match status" value="1"/>
</dbReference>
<dbReference type="FunFam" id="3.10.100.10:FF:000015">
    <property type="entry name" value="C-type lectin Cal"/>
    <property type="match status" value="1"/>
</dbReference>
<dbReference type="RefSeq" id="XP_006039322.1">
    <property type="nucleotide sequence ID" value="XM_006039260.1"/>
</dbReference>
<dbReference type="GO" id="GO:0005576">
    <property type="term" value="C:extracellular region"/>
    <property type="evidence" value="ECO:0007669"/>
    <property type="project" value="UniProtKB-SubCell"/>
</dbReference>
<evidence type="ECO:0000256" key="1">
    <source>
        <dbReference type="ARBA" id="ARBA00004613"/>
    </source>
</evidence>
<dbReference type="InterPro" id="IPR018378">
    <property type="entry name" value="C-type_lectin_CS"/>
</dbReference>
<dbReference type="SMART" id="SM00034">
    <property type="entry name" value="CLECT"/>
    <property type="match status" value="1"/>
</dbReference>
<dbReference type="InterPro" id="IPR016187">
    <property type="entry name" value="CTDL_fold"/>
</dbReference>
<dbReference type="Proteomes" id="UP000189705">
    <property type="component" value="Unplaced"/>
</dbReference>
<comment type="subcellular location">
    <subcellularLocation>
        <location evidence="1">Secreted</location>
    </subcellularLocation>
</comment>
<proteinExistence type="predicted"/>
<evidence type="ECO:0000256" key="5">
    <source>
        <dbReference type="SAM" id="SignalP"/>
    </source>
</evidence>
<accession>A0A1U7SYW0</accession>
<gene>
    <name evidence="8" type="primary">LOC102374629</name>
</gene>
<organism evidence="7 8">
    <name type="scientific">Alligator sinensis</name>
    <name type="common">Chinese alligator</name>
    <dbReference type="NCBI Taxonomy" id="38654"/>
    <lineage>
        <taxon>Eukaryota</taxon>
        <taxon>Metazoa</taxon>
        <taxon>Chordata</taxon>
        <taxon>Craniata</taxon>
        <taxon>Vertebrata</taxon>
        <taxon>Euteleostomi</taxon>
        <taxon>Archelosauria</taxon>
        <taxon>Archosauria</taxon>
        <taxon>Crocodylia</taxon>
        <taxon>Alligatoridae</taxon>
        <taxon>Alligatorinae</taxon>
        <taxon>Alligator</taxon>
    </lineage>
</organism>
<feature type="domain" description="C-type lectin" evidence="6">
    <location>
        <begin position="36"/>
        <end position="157"/>
    </location>
</feature>
<dbReference type="GO" id="GO:0030246">
    <property type="term" value="F:carbohydrate binding"/>
    <property type="evidence" value="ECO:0007669"/>
    <property type="project" value="UniProtKB-KW"/>
</dbReference>
<dbReference type="PRINTS" id="PR01504">
    <property type="entry name" value="PNCREATITSAP"/>
</dbReference>
<evidence type="ECO:0000256" key="4">
    <source>
        <dbReference type="ARBA" id="ARBA00023157"/>
    </source>
</evidence>
<dbReference type="eggNOG" id="KOG4297">
    <property type="taxonomic scope" value="Eukaryota"/>
</dbReference>
<feature type="signal peptide" evidence="5">
    <location>
        <begin position="1"/>
        <end position="23"/>
    </location>
</feature>
<feature type="chain" id="PRO_5010539832" evidence="5">
    <location>
        <begin position="24"/>
        <end position="160"/>
    </location>
</feature>
<dbReference type="GeneID" id="102374629"/>
<dbReference type="InterPro" id="IPR050111">
    <property type="entry name" value="C-type_lectin/snaclec_domain"/>
</dbReference>
<evidence type="ECO:0000259" key="6">
    <source>
        <dbReference type="PROSITE" id="PS50041"/>
    </source>
</evidence>
<keyword evidence="5" id="KW-0732">Signal</keyword>
<dbReference type="KEGG" id="asn:102374629"/>
<dbReference type="Gene3D" id="3.10.100.10">
    <property type="entry name" value="Mannose-Binding Protein A, subunit A"/>
    <property type="match status" value="1"/>
</dbReference>
<keyword evidence="4" id="KW-1015">Disulfide bond</keyword>
<sequence>MRTTAHLILCLLGCLVLSPGLEGTKTQVCPNGWLHFRHKCYGYFKEKITWANAEAECQNYCPGAHLASVLNEAETNVLAGYISTNSPAGNVWIGLHDASANRKWQWTDSSISNYKAWAPGEPNNWMGKERCTELLASSGYKLWNDVSCKVSRGFICKYQL</sequence>